<gene>
    <name evidence="2" type="ORF">PG999_012772</name>
</gene>
<keyword evidence="1" id="KW-0812">Transmembrane</keyword>
<protein>
    <submittedName>
        <fullName evidence="2">Uncharacterized protein</fullName>
    </submittedName>
</protein>
<evidence type="ECO:0000256" key="1">
    <source>
        <dbReference type="SAM" id="Phobius"/>
    </source>
</evidence>
<dbReference type="Proteomes" id="UP001392437">
    <property type="component" value="Unassembled WGS sequence"/>
</dbReference>
<name>A0AAW0QDI4_9PEZI</name>
<dbReference type="Gene3D" id="1.20.1110.10">
    <property type="entry name" value="Calcium-transporting ATPase, transmembrane domain"/>
    <property type="match status" value="1"/>
</dbReference>
<dbReference type="InterPro" id="IPR023298">
    <property type="entry name" value="ATPase_P-typ_TM_dom_sf"/>
</dbReference>
<keyword evidence="1" id="KW-1133">Transmembrane helix</keyword>
<reference evidence="2 3" key="1">
    <citation type="submission" date="2023-01" db="EMBL/GenBank/DDBJ databases">
        <title>Analysis of 21 Apiospora genomes using comparative genomics revels a genus with tremendous synthesis potential of carbohydrate active enzymes and secondary metabolites.</title>
        <authorList>
            <person name="Sorensen T."/>
        </authorList>
    </citation>
    <scope>NUCLEOTIDE SEQUENCE [LARGE SCALE GENOMIC DNA]</scope>
    <source>
        <strain evidence="2 3">CBS 117206</strain>
    </source>
</reference>
<dbReference type="SUPFAM" id="SSF81665">
    <property type="entry name" value="Calcium ATPase, transmembrane domain M"/>
    <property type="match status" value="1"/>
</dbReference>
<comment type="caution">
    <text evidence="2">The sequence shown here is derived from an EMBL/GenBank/DDBJ whole genome shotgun (WGS) entry which is preliminary data.</text>
</comment>
<dbReference type="EMBL" id="JAQQWP010000010">
    <property type="protein sequence ID" value="KAK8096828.1"/>
    <property type="molecule type" value="Genomic_DNA"/>
</dbReference>
<proteinExistence type="predicted"/>
<organism evidence="2 3">
    <name type="scientific">Apiospora kogelbergensis</name>
    <dbReference type="NCBI Taxonomy" id="1337665"/>
    <lineage>
        <taxon>Eukaryota</taxon>
        <taxon>Fungi</taxon>
        <taxon>Dikarya</taxon>
        <taxon>Ascomycota</taxon>
        <taxon>Pezizomycotina</taxon>
        <taxon>Sordariomycetes</taxon>
        <taxon>Xylariomycetidae</taxon>
        <taxon>Amphisphaeriales</taxon>
        <taxon>Apiosporaceae</taxon>
        <taxon>Apiospora</taxon>
    </lineage>
</organism>
<evidence type="ECO:0000313" key="2">
    <source>
        <dbReference type="EMBL" id="KAK8096828.1"/>
    </source>
</evidence>
<dbReference type="AlphaFoldDB" id="A0AAW0QDI4"/>
<accession>A0AAW0QDI4</accession>
<sequence>MVQPDDLLLFAAILASLGVAAIRAYIPDLQATLGFAGPPFGHYFSLAALGLGLLALDEARKALVRCWPSGLLARMV</sequence>
<keyword evidence="1" id="KW-0472">Membrane</keyword>
<keyword evidence="3" id="KW-1185">Reference proteome</keyword>
<feature type="transmembrane region" description="Helical" evidence="1">
    <location>
        <begin position="40"/>
        <end position="56"/>
    </location>
</feature>
<evidence type="ECO:0000313" key="3">
    <source>
        <dbReference type="Proteomes" id="UP001392437"/>
    </source>
</evidence>